<reference evidence="4" key="1">
    <citation type="submission" date="2017-06" db="EMBL/GenBank/DDBJ databases">
        <title>Herbaspirillum phytohormonus sp. nov., isolated from the root nodule of Robinia pseudoacacia in lead-zinc mine.</title>
        <authorList>
            <person name="Fan M."/>
            <person name="Lin Y."/>
        </authorList>
    </citation>
    <scope>NUCLEOTIDE SEQUENCE [LARGE SCALE GENOMIC DNA]</scope>
    <source>
        <strain evidence="4">SC-089</strain>
    </source>
</reference>
<dbReference type="Gene3D" id="3.40.190.150">
    <property type="entry name" value="Bordetella uptake gene, domain 1"/>
    <property type="match status" value="1"/>
</dbReference>
<dbReference type="PANTHER" id="PTHR42928:SF5">
    <property type="entry name" value="BLR1237 PROTEIN"/>
    <property type="match status" value="1"/>
</dbReference>
<dbReference type="SUPFAM" id="SSF53850">
    <property type="entry name" value="Periplasmic binding protein-like II"/>
    <property type="match status" value="1"/>
</dbReference>
<accession>A0A225M4J1</accession>
<evidence type="ECO:0000256" key="1">
    <source>
        <dbReference type="ARBA" id="ARBA00006987"/>
    </source>
</evidence>
<organism evidence="3 4">
    <name type="scientific">Candidimonas nitroreducens</name>
    <dbReference type="NCBI Taxonomy" id="683354"/>
    <lineage>
        <taxon>Bacteria</taxon>
        <taxon>Pseudomonadati</taxon>
        <taxon>Pseudomonadota</taxon>
        <taxon>Betaproteobacteria</taxon>
        <taxon>Burkholderiales</taxon>
        <taxon>Alcaligenaceae</taxon>
        <taxon>Candidimonas</taxon>
    </lineage>
</organism>
<dbReference type="Proteomes" id="UP000214603">
    <property type="component" value="Unassembled WGS sequence"/>
</dbReference>
<feature type="signal peptide" evidence="2">
    <location>
        <begin position="1"/>
        <end position="32"/>
    </location>
</feature>
<protein>
    <submittedName>
        <fullName evidence="3">Tat pathway signal protein</fullName>
    </submittedName>
</protein>
<keyword evidence="2" id="KW-0732">Signal</keyword>
<evidence type="ECO:0000313" key="3">
    <source>
        <dbReference type="EMBL" id="OWT55602.1"/>
    </source>
</evidence>
<dbReference type="PANTHER" id="PTHR42928">
    <property type="entry name" value="TRICARBOXYLATE-BINDING PROTEIN"/>
    <property type="match status" value="1"/>
</dbReference>
<evidence type="ECO:0000313" key="4">
    <source>
        <dbReference type="Proteomes" id="UP000214603"/>
    </source>
</evidence>
<dbReference type="EMBL" id="NJIH01000012">
    <property type="protein sequence ID" value="OWT55602.1"/>
    <property type="molecule type" value="Genomic_DNA"/>
</dbReference>
<dbReference type="PIRSF" id="PIRSF017082">
    <property type="entry name" value="YflP"/>
    <property type="match status" value="1"/>
</dbReference>
<dbReference type="InterPro" id="IPR042100">
    <property type="entry name" value="Bug_dom1"/>
</dbReference>
<keyword evidence="4" id="KW-1185">Reference proteome</keyword>
<comment type="caution">
    <text evidence="3">The sequence shown here is derived from an EMBL/GenBank/DDBJ whole genome shotgun (WGS) entry which is preliminary data.</text>
</comment>
<dbReference type="AlphaFoldDB" id="A0A225M4J1"/>
<comment type="similarity">
    <text evidence="1">Belongs to the UPF0065 (bug) family.</text>
</comment>
<dbReference type="InterPro" id="IPR005064">
    <property type="entry name" value="BUG"/>
</dbReference>
<proteinExistence type="inferred from homology"/>
<evidence type="ECO:0000256" key="2">
    <source>
        <dbReference type="SAM" id="SignalP"/>
    </source>
</evidence>
<sequence>MISFYKRKGLRRVLPAGVCAAVLALAGGSAAAASYPDAPIRLVVPFSAGGGVDIVGRIFAKKLNEALKQPVIVENKPGASAMIGAGYVAHSKPDGLTILLASSGETAINPHLYKHMAYDPAKDLAPISLIARIPNLLVVNMGIPVKNAAELVKYAKAHPRAMTYSSSGVGNIQNLSGELFNKMAGTHIRHIPYKGAAQQIADVAAQHVSMTFASGAALQPYIQSGKVRPIAVTSTQPMSAFPKVPPLAGTAQFAGYDLVNWFGLFAPGGTPKAIIDTLNAATVKILRDPEFVKTLELQGAIPAPMSAQEFAAFRSSESAKFAQIIHDTGIAVNE</sequence>
<feature type="chain" id="PRO_5013347732" evidence="2">
    <location>
        <begin position="33"/>
        <end position="334"/>
    </location>
</feature>
<dbReference type="Pfam" id="PF03401">
    <property type="entry name" value="TctC"/>
    <property type="match status" value="1"/>
</dbReference>
<gene>
    <name evidence="3" type="ORF">CEY11_19890</name>
</gene>
<dbReference type="OrthoDB" id="8678477at2"/>
<dbReference type="RefSeq" id="WP_088605175.1">
    <property type="nucleotide sequence ID" value="NZ_NJIH01000012.1"/>
</dbReference>
<name>A0A225M4J1_9BURK</name>
<dbReference type="CDD" id="cd13578">
    <property type="entry name" value="PBP2_Bug27"/>
    <property type="match status" value="1"/>
</dbReference>
<dbReference type="Gene3D" id="3.40.190.10">
    <property type="entry name" value="Periplasmic binding protein-like II"/>
    <property type="match status" value="1"/>
</dbReference>